<dbReference type="RefSeq" id="WP_183007916.1">
    <property type="nucleotide sequence ID" value="NZ_JABEQP010000001.1"/>
</dbReference>
<evidence type="ECO:0000313" key="1">
    <source>
        <dbReference type="EMBL" id="MBB2196274.1"/>
    </source>
</evidence>
<reference evidence="1 2" key="1">
    <citation type="submission" date="2020-04" db="EMBL/GenBank/DDBJ databases">
        <title>Description of novel Gluconacetobacter.</title>
        <authorList>
            <person name="Sombolestani A."/>
        </authorList>
    </citation>
    <scope>NUCLEOTIDE SEQUENCE [LARGE SCALE GENOMIC DNA]</scope>
    <source>
        <strain evidence="1 2">LMG 22058</strain>
    </source>
</reference>
<sequence length="77" mass="8824">MEVTFAETRRHLGIETQRQWSDLAIARTTPVMMGLFSVITLVANDLQKQGRVRPAATAWYRKLNRARAIGSTRYCGW</sequence>
<organism evidence="1 2">
    <name type="scientific">Gluconacetobacter dulcium</name>
    <dbReference type="NCBI Taxonomy" id="2729096"/>
    <lineage>
        <taxon>Bacteria</taxon>
        <taxon>Pseudomonadati</taxon>
        <taxon>Pseudomonadota</taxon>
        <taxon>Alphaproteobacteria</taxon>
        <taxon>Acetobacterales</taxon>
        <taxon>Acetobacteraceae</taxon>
        <taxon>Gluconacetobacter</taxon>
    </lineage>
</organism>
<dbReference type="EMBL" id="JABEQP010000001">
    <property type="protein sequence ID" value="MBB2196274.1"/>
    <property type="molecule type" value="Genomic_DNA"/>
</dbReference>
<dbReference type="Proteomes" id="UP000530320">
    <property type="component" value="Unassembled WGS sequence"/>
</dbReference>
<gene>
    <name evidence="1" type="ORF">HLH44_02135</name>
</gene>
<evidence type="ECO:0000313" key="2">
    <source>
        <dbReference type="Proteomes" id="UP000530320"/>
    </source>
</evidence>
<evidence type="ECO:0008006" key="3">
    <source>
        <dbReference type="Google" id="ProtNLM"/>
    </source>
</evidence>
<comment type="caution">
    <text evidence="1">The sequence shown here is derived from an EMBL/GenBank/DDBJ whole genome shotgun (WGS) entry which is preliminary data.</text>
</comment>
<protein>
    <recommendedName>
        <fullName evidence="3">Transposase</fullName>
    </recommendedName>
</protein>
<dbReference type="AlphaFoldDB" id="A0A7W4JX21"/>
<name>A0A7W4JX21_9PROT</name>
<accession>A0A7W4JX21</accession>
<proteinExistence type="predicted"/>